<dbReference type="PANTHER" id="PTHR43798">
    <property type="entry name" value="MONOACYLGLYCEROL LIPASE"/>
    <property type="match status" value="1"/>
</dbReference>
<accession>A0A4U8WFD7</accession>
<organism evidence="3 4">
    <name type="scientific">Nocardia cyriacigeorgica</name>
    <dbReference type="NCBI Taxonomy" id="135487"/>
    <lineage>
        <taxon>Bacteria</taxon>
        <taxon>Bacillati</taxon>
        <taxon>Actinomycetota</taxon>
        <taxon>Actinomycetes</taxon>
        <taxon>Mycobacteriales</taxon>
        <taxon>Nocardiaceae</taxon>
        <taxon>Nocardia</taxon>
    </lineage>
</organism>
<protein>
    <submittedName>
        <fullName evidence="3">Haloalkane dehalogenase</fullName>
        <ecNumber evidence="3">3.8.1.5</ecNumber>
    </submittedName>
</protein>
<dbReference type="AlphaFoldDB" id="A0A4U8WFD7"/>
<dbReference type="EMBL" id="LR215973">
    <property type="protein sequence ID" value="VFB01258.1"/>
    <property type="molecule type" value="Genomic_DNA"/>
</dbReference>
<dbReference type="InterPro" id="IPR000073">
    <property type="entry name" value="AB_hydrolase_1"/>
</dbReference>
<sequence>MTNTVNYSTSNSTASAWTGMVPVDDTALYVTDTGGTGVPVVYLNGAYADHKHWRKVIAELGPGLRHICFDERARGKSERSGDYSFEACLRDIDAVLAARGVERAILVGWSYGGVLAWHWTDRNPDRVAGVVTVDSAPYGLTGPEGAERIRKLFHRMRFLLPLTRPFGMAARMSAAEHAEVNIELNEIADASGPVLERLRRPVRFVVATGNSLGSEDGEMEKARTSLEPVFANNPNVVLSAKVSSNHSKILSKDFGAIPDAVRELAV</sequence>
<reference evidence="3 4" key="1">
    <citation type="submission" date="2019-02" db="EMBL/GenBank/DDBJ databases">
        <authorList>
            <consortium name="Pathogen Informatics"/>
        </authorList>
    </citation>
    <scope>NUCLEOTIDE SEQUENCE [LARGE SCALE GENOMIC DNA]</scope>
    <source>
        <strain evidence="3 4">3012STDY6756504</strain>
    </source>
</reference>
<dbReference type="EC" id="3.8.1.5" evidence="3"/>
<dbReference type="PANTHER" id="PTHR43798:SF31">
    <property type="entry name" value="AB HYDROLASE SUPERFAMILY PROTEIN YCLE"/>
    <property type="match status" value="1"/>
</dbReference>
<dbReference type="Gene3D" id="3.40.50.1820">
    <property type="entry name" value="alpha/beta hydrolase"/>
    <property type="match status" value="1"/>
</dbReference>
<proteinExistence type="predicted"/>
<dbReference type="SUPFAM" id="SSF53474">
    <property type="entry name" value="alpha/beta-Hydrolases"/>
    <property type="match status" value="1"/>
</dbReference>
<gene>
    <name evidence="3" type="primary">dhaA_3</name>
    <name evidence="3" type="ORF">NCTC10797_05075</name>
</gene>
<keyword evidence="1 3" id="KW-0378">Hydrolase</keyword>
<dbReference type="InterPro" id="IPR029058">
    <property type="entry name" value="AB_hydrolase_fold"/>
</dbReference>
<feature type="domain" description="AB hydrolase-1" evidence="2">
    <location>
        <begin position="39"/>
        <end position="156"/>
    </location>
</feature>
<evidence type="ECO:0000256" key="1">
    <source>
        <dbReference type="ARBA" id="ARBA00022801"/>
    </source>
</evidence>
<name>A0A4U8WFD7_9NOCA</name>
<dbReference type="GO" id="GO:0016020">
    <property type="term" value="C:membrane"/>
    <property type="evidence" value="ECO:0007669"/>
    <property type="project" value="TreeGrafter"/>
</dbReference>
<evidence type="ECO:0000259" key="2">
    <source>
        <dbReference type="Pfam" id="PF00561"/>
    </source>
</evidence>
<dbReference type="Pfam" id="PF00561">
    <property type="entry name" value="Abhydrolase_1"/>
    <property type="match status" value="1"/>
</dbReference>
<dbReference type="RefSeq" id="WP_130918830.1">
    <property type="nucleotide sequence ID" value="NZ_LR215973.1"/>
</dbReference>
<evidence type="ECO:0000313" key="3">
    <source>
        <dbReference type="EMBL" id="VFB01258.1"/>
    </source>
</evidence>
<evidence type="ECO:0000313" key="4">
    <source>
        <dbReference type="Proteomes" id="UP000290439"/>
    </source>
</evidence>
<dbReference type="InterPro" id="IPR050266">
    <property type="entry name" value="AB_hydrolase_sf"/>
</dbReference>
<dbReference type="Proteomes" id="UP000290439">
    <property type="component" value="Chromosome"/>
</dbReference>
<dbReference type="GO" id="GO:0018786">
    <property type="term" value="F:haloalkane dehalogenase activity"/>
    <property type="evidence" value="ECO:0007669"/>
    <property type="project" value="UniProtKB-EC"/>
</dbReference>